<sequence length="456" mass="50294">MSALKVAKFGGTSVASFESILQCANIVKNDKSVKVVVVSAQAGITEKLVALTRSRSLEHISLIHSEITQFYENFTLPMYGLPLQQVCNEAISIWLEQLARKASRFFHTRNNSDYHTIISMGEIISSKLVSMIFASCRLQNQERSALELISVSGDEYDDYQVDIALCTQACQQQLELLPSEQLIVTQGFIAKHIETDELVTLGRGGSDFSAAIIAQASQATELQIWTDVEGVYSGDPRIIADTFAIEELSYRATAMLANLGAKVLHRKSIEPAMQGCIPIKVASTFKPSGKHTLIHNINEPTGAYSVTYLNNVSLLTINQSGLAELTRIQLLLALITQLGLHFQVCELHANSIVLITQNMDEARLNEIDQYLISNGFEDILIQCEQDLSLASIVGSQLNQASRFTTYVTNLLDEHPVIRTFGLGHESVMSFVVEPQHLLALLQELHLAIATESVTQL</sequence>
<keyword evidence="3 9" id="KW-0808">Transferase</keyword>
<evidence type="ECO:0000256" key="6">
    <source>
        <dbReference type="ARBA" id="ARBA00022840"/>
    </source>
</evidence>
<dbReference type="GO" id="GO:0009089">
    <property type="term" value="P:lysine biosynthetic process via diaminopimelate"/>
    <property type="evidence" value="ECO:0007669"/>
    <property type="project" value="UniProtKB-UniPathway"/>
</dbReference>
<dbReference type="UniPathway" id="UPA00034">
    <property type="reaction ID" value="UER00015"/>
</dbReference>
<keyword evidence="4 8" id="KW-0547">Nucleotide-binding</keyword>
<dbReference type="UniPathway" id="UPA00051">
    <property type="reaction ID" value="UER00462"/>
</dbReference>
<evidence type="ECO:0000256" key="2">
    <source>
        <dbReference type="ARBA" id="ARBA00010122"/>
    </source>
</evidence>
<evidence type="ECO:0000259" key="11">
    <source>
        <dbReference type="Pfam" id="PF00696"/>
    </source>
</evidence>
<dbReference type="PIRSF" id="PIRSF000726">
    <property type="entry name" value="Asp_kin"/>
    <property type="match status" value="1"/>
</dbReference>
<evidence type="ECO:0000256" key="10">
    <source>
        <dbReference type="RuleBase" id="RU004249"/>
    </source>
</evidence>
<dbReference type="PROSITE" id="PS00324">
    <property type="entry name" value="ASPARTOKINASE"/>
    <property type="match status" value="1"/>
</dbReference>
<dbReference type="GO" id="GO:0004072">
    <property type="term" value="F:aspartate kinase activity"/>
    <property type="evidence" value="ECO:0007669"/>
    <property type="project" value="UniProtKB-EC"/>
</dbReference>
<dbReference type="InterPro" id="IPR036393">
    <property type="entry name" value="AceGlu_kinase-like_sf"/>
</dbReference>
<dbReference type="Gene3D" id="1.20.120.1320">
    <property type="entry name" value="Aspartokinase, catalytic domain"/>
    <property type="match status" value="1"/>
</dbReference>
<dbReference type="GO" id="GO:0005524">
    <property type="term" value="F:ATP binding"/>
    <property type="evidence" value="ECO:0007669"/>
    <property type="project" value="UniProtKB-KW"/>
</dbReference>
<comment type="pathway">
    <text evidence="10">Amino-acid biosynthesis; L-threonine biosynthesis; L-threonine from L-aspartate: step 1/5.</text>
</comment>
<dbReference type="UniPathway" id="UPA00050">
    <property type="reaction ID" value="UER00461"/>
</dbReference>
<dbReference type="InterPro" id="IPR001341">
    <property type="entry name" value="Asp_kinase"/>
</dbReference>
<evidence type="ECO:0000313" key="13">
    <source>
        <dbReference type="Proteomes" id="UP000660708"/>
    </source>
</evidence>
<feature type="binding site" evidence="8">
    <location>
        <begin position="226"/>
        <end position="227"/>
    </location>
    <ligand>
        <name>ATP</name>
        <dbReference type="ChEBI" id="CHEBI:30616"/>
    </ligand>
</feature>
<keyword evidence="6 8" id="KW-0067">ATP-binding</keyword>
<evidence type="ECO:0000256" key="3">
    <source>
        <dbReference type="ARBA" id="ARBA00022679"/>
    </source>
</evidence>
<gene>
    <name evidence="12" type="ORF">PPEP_a1521</name>
</gene>
<dbReference type="GO" id="GO:0005829">
    <property type="term" value="C:cytosol"/>
    <property type="evidence" value="ECO:0007669"/>
    <property type="project" value="TreeGrafter"/>
</dbReference>
<keyword evidence="13" id="KW-1185">Reference proteome</keyword>
<dbReference type="PANTHER" id="PTHR21499">
    <property type="entry name" value="ASPARTATE KINASE"/>
    <property type="match status" value="1"/>
</dbReference>
<proteinExistence type="inferred from homology"/>
<name>A0A8I0MX65_9GAMM</name>
<dbReference type="PANTHER" id="PTHR21499:SF59">
    <property type="entry name" value="ASPARTOKINASE"/>
    <property type="match status" value="1"/>
</dbReference>
<keyword evidence="10" id="KW-0028">Amino-acid biosynthesis</keyword>
<dbReference type="Pfam" id="PF00696">
    <property type="entry name" value="AA_kinase"/>
    <property type="match status" value="1"/>
</dbReference>
<comment type="pathway">
    <text evidence="1 10">Amino-acid biosynthesis; L-lysine biosynthesis via DAP pathway; (S)-tetrahydrodipicolinate from L-aspartate: step 1/4.</text>
</comment>
<evidence type="ECO:0000256" key="5">
    <source>
        <dbReference type="ARBA" id="ARBA00022777"/>
    </source>
</evidence>
<protein>
    <recommendedName>
        <fullName evidence="9">Aspartokinase</fullName>
        <ecNumber evidence="9">2.7.2.4</ecNumber>
    </recommendedName>
</protein>
<dbReference type="Gene3D" id="3.40.1160.10">
    <property type="entry name" value="Acetylglutamate kinase-like"/>
    <property type="match status" value="1"/>
</dbReference>
<dbReference type="RefSeq" id="WP_128732298.1">
    <property type="nucleotide sequence ID" value="NZ_AQHF01000026.1"/>
</dbReference>
<evidence type="ECO:0000256" key="9">
    <source>
        <dbReference type="RuleBase" id="RU003448"/>
    </source>
</evidence>
<feature type="binding site" evidence="8">
    <location>
        <position position="232"/>
    </location>
    <ligand>
        <name>ATP</name>
        <dbReference type="ChEBI" id="CHEBI:30616"/>
    </ligand>
</feature>
<accession>A0A8I0MX65</accession>
<comment type="similarity">
    <text evidence="2 9">Belongs to the aspartokinase family.</text>
</comment>
<reference evidence="12 13" key="1">
    <citation type="submission" date="2015-06" db="EMBL/GenBank/DDBJ databases">
        <title>Genome sequence of Pseudoalteromonas peptidolytica.</title>
        <authorList>
            <person name="Xie B.-B."/>
            <person name="Rong J.-C."/>
            <person name="Qin Q.-L."/>
            <person name="Zhang Y.-Z."/>
        </authorList>
    </citation>
    <scope>NUCLEOTIDE SEQUENCE [LARGE SCALE GENOMIC DNA]</scope>
    <source>
        <strain evidence="12 13">F12-50-A1</strain>
    </source>
</reference>
<dbReference type="InterPro" id="IPR005260">
    <property type="entry name" value="Asp_kin_monofn"/>
</dbReference>
<dbReference type="EC" id="2.7.2.4" evidence="9"/>
<comment type="caution">
    <text evidence="12">The sequence shown here is derived from an EMBL/GenBank/DDBJ whole genome shotgun (WGS) entry which is preliminary data.</text>
</comment>
<dbReference type="SUPFAM" id="SSF53633">
    <property type="entry name" value="Carbamate kinase-like"/>
    <property type="match status" value="1"/>
</dbReference>
<dbReference type="GO" id="GO:0009090">
    <property type="term" value="P:homoserine biosynthetic process"/>
    <property type="evidence" value="ECO:0007669"/>
    <property type="project" value="TreeGrafter"/>
</dbReference>
<feature type="domain" description="Aspartate/glutamate/uridylate kinase" evidence="11">
    <location>
        <begin position="5"/>
        <end position="283"/>
    </location>
</feature>
<feature type="binding site" evidence="8">
    <location>
        <begin position="262"/>
        <end position="263"/>
    </location>
    <ligand>
        <name>ATP</name>
        <dbReference type="ChEBI" id="CHEBI:30616"/>
    </ligand>
</feature>
<keyword evidence="5 9" id="KW-0418">Kinase</keyword>
<dbReference type="AlphaFoldDB" id="A0A8I0MX65"/>
<dbReference type="InterPro" id="IPR001048">
    <property type="entry name" value="Asp/Glu/Uridylate_kinase"/>
</dbReference>
<organism evidence="12 13">
    <name type="scientific">Pseudoalteromonas peptidolytica F12-50-A1</name>
    <dbReference type="NCBI Taxonomy" id="1315280"/>
    <lineage>
        <taxon>Bacteria</taxon>
        <taxon>Pseudomonadati</taxon>
        <taxon>Pseudomonadota</taxon>
        <taxon>Gammaproteobacteria</taxon>
        <taxon>Alteromonadales</taxon>
        <taxon>Pseudoalteromonadaceae</taxon>
        <taxon>Pseudoalteromonas</taxon>
    </lineage>
</organism>
<evidence type="ECO:0000256" key="1">
    <source>
        <dbReference type="ARBA" id="ARBA00004766"/>
    </source>
</evidence>
<comment type="pathway">
    <text evidence="10">Amino-acid biosynthesis; L-methionine biosynthesis via de novo pathway; L-homoserine from L-aspartate: step 1/3.</text>
</comment>
<dbReference type="InterPro" id="IPR018042">
    <property type="entry name" value="Aspartate_kinase_CS"/>
</dbReference>
<dbReference type="EMBL" id="AQHF01000026">
    <property type="protein sequence ID" value="MBE0347123.1"/>
    <property type="molecule type" value="Genomic_DNA"/>
</dbReference>
<evidence type="ECO:0000256" key="8">
    <source>
        <dbReference type="PIRSR" id="PIRSR000726-1"/>
    </source>
</evidence>
<feature type="binding site" evidence="8">
    <location>
        <position position="237"/>
    </location>
    <ligand>
        <name>ATP</name>
        <dbReference type="ChEBI" id="CHEBI:30616"/>
    </ligand>
</feature>
<evidence type="ECO:0000256" key="4">
    <source>
        <dbReference type="ARBA" id="ARBA00022741"/>
    </source>
</evidence>
<dbReference type="GO" id="GO:0009088">
    <property type="term" value="P:threonine biosynthetic process"/>
    <property type="evidence" value="ECO:0007669"/>
    <property type="project" value="UniProtKB-UniPathway"/>
</dbReference>
<evidence type="ECO:0000313" key="12">
    <source>
        <dbReference type="EMBL" id="MBE0347123.1"/>
    </source>
</evidence>
<evidence type="ECO:0000256" key="7">
    <source>
        <dbReference type="ARBA" id="ARBA00047872"/>
    </source>
</evidence>
<comment type="catalytic activity">
    <reaction evidence="7 9">
        <text>L-aspartate + ATP = 4-phospho-L-aspartate + ADP</text>
        <dbReference type="Rhea" id="RHEA:23776"/>
        <dbReference type="ChEBI" id="CHEBI:29991"/>
        <dbReference type="ChEBI" id="CHEBI:30616"/>
        <dbReference type="ChEBI" id="CHEBI:57535"/>
        <dbReference type="ChEBI" id="CHEBI:456216"/>
        <dbReference type="EC" id="2.7.2.4"/>
    </reaction>
</comment>
<dbReference type="Proteomes" id="UP000660708">
    <property type="component" value="Unassembled WGS sequence"/>
</dbReference>
<dbReference type="InterPro" id="IPR042199">
    <property type="entry name" value="AsparK_Bifunc_asparK/hSer_DH"/>
</dbReference>
<dbReference type="NCBIfam" id="TIGR00657">
    <property type="entry name" value="asp_kinases"/>
    <property type="match status" value="1"/>
</dbReference>